<name>A0A0B7B4X9_9EUPU</name>
<dbReference type="EMBL" id="HACG01041047">
    <property type="protein sequence ID" value="CEK87912.1"/>
    <property type="molecule type" value="Transcribed_RNA"/>
</dbReference>
<sequence>LIMDYSVQFMISHPFQVMVSTASDVCCCTSMVCTKVTVESNPGTQSSTTCGTCQCVLSYRAASSLCATVRRFSALRVPLVFIELHLPIVCNGFTACGVYIKV</sequence>
<accession>A0A0B7B4X9</accession>
<gene>
    <name evidence="1" type="primary">ORF162091</name>
</gene>
<dbReference type="AlphaFoldDB" id="A0A0B7B4X9"/>
<proteinExistence type="predicted"/>
<feature type="non-terminal residue" evidence="1">
    <location>
        <position position="1"/>
    </location>
</feature>
<evidence type="ECO:0000313" key="1">
    <source>
        <dbReference type="EMBL" id="CEK87912.1"/>
    </source>
</evidence>
<organism evidence="1">
    <name type="scientific">Arion vulgaris</name>
    <dbReference type="NCBI Taxonomy" id="1028688"/>
    <lineage>
        <taxon>Eukaryota</taxon>
        <taxon>Metazoa</taxon>
        <taxon>Spiralia</taxon>
        <taxon>Lophotrochozoa</taxon>
        <taxon>Mollusca</taxon>
        <taxon>Gastropoda</taxon>
        <taxon>Heterobranchia</taxon>
        <taxon>Euthyneura</taxon>
        <taxon>Panpulmonata</taxon>
        <taxon>Eupulmonata</taxon>
        <taxon>Stylommatophora</taxon>
        <taxon>Helicina</taxon>
        <taxon>Arionoidea</taxon>
        <taxon>Arionidae</taxon>
        <taxon>Arion</taxon>
    </lineage>
</organism>
<protein>
    <submittedName>
        <fullName evidence="1">Uncharacterized protein</fullName>
    </submittedName>
</protein>
<reference evidence="1" key="1">
    <citation type="submission" date="2014-12" db="EMBL/GenBank/DDBJ databases">
        <title>Insight into the proteome of Arion vulgaris.</title>
        <authorList>
            <person name="Aradska J."/>
            <person name="Bulat T."/>
            <person name="Smidak R."/>
            <person name="Sarate P."/>
            <person name="Gangsoo J."/>
            <person name="Sialana F."/>
            <person name="Bilban M."/>
            <person name="Lubec G."/>
        </authorList>
    </citation>
    <scope>NUCLEOTIDE SEQUENCE</scope>
    <source>
        <tissue evidence="1">Skin</tissue>
    </source>
</reference>